<dbReference type="Pfam" id="PF24545">
    <property type="entry name" value="Ig_TPPC8_1st"/>
    <property type="match status" value="1"/>
</dbReference>
<reference evidence="5" key="1">
    <citation type="submission" date="2021-01" db="UniProtKB">
        <authorList>
            <consortium name="EnsemblPlants"/>
        </authorList>
    </citation>
    <scope>IDENTIFICATION</scope>
</reference>
<evidence type="ECO:0000313" key="5">
    <source>
        <dbReference type="EnsemblPlants" id="Kaladp0074s0016.1.v1.1"/>
    </source>
</evidence>
<feature type="compositionally biased region" description="Low complexity" evidence="1">
    <location>
        <begin position="699"/>
        <end position="709"/>
    </location>
</feature>
<dbReference type="InterPro" id="IPR058538">
    <property type="entry name" value="Ig_TPPC8_2nd"/>
</dbReference>
<protein>
    <recommendedName>
        <fullName evidence="7">Trafficking protein particle complex subunit 8</fullName>
    </recommendedName>
</protein>
<dbReference type="PANTHER" id="PTHR12975">
    <property type="entry name" value="TRANSPORT PROTEIN TRAPP"/>
    <property type="match status" value="1"/>
</dbReference>
<dbReference type="Pfam" id="PF24544">
    <property type="entry name" value="Ig_TPPC8_2nd"/>
    <property type="match status" value="1"/>
</dbReference>
<dbReference type="Gramene" id="Kaladp0074s0016.1.v1.1">
    <property type="protein sequence ID" value="Kaladp0074s0016.1.v1.1"/>
    <property type="gene ID" value="Kaladp0074s0016.v1.1"/>
</dbReference>
<dbReference type="PANTHER" id="PTHR12975:SF6">
    <property type="entry name" value="TRAFFICKING PROTEIN PARTICLE COMPLEX SUBUNIT 8"/>
    <property type="match status" value="1"/>
</dbReference>
<dbReference type="Pfam" id="PF12739">
    <property type="entry name" value="TRAPPC-Trs85"/>
    <property type="match status" value="1"/>
</dbReference>
<accession>A0A7N0ULV5</accession>
<dbReference type="EnsemblPlants" id="Kaladp0074s0016.1.v1.1">
    <property type="protein sequence ID" value="Kaladp0074s0016.1.v1.1"/>
    <property type="gene ID" value="Kaladp0074s0016.v1.1"/>
</dbReference>
<dbReference type="InterPro" id="IPR058541">
    <property type="entry name" value="Ig_TPPC8_1st"/>
</dbReference>
<evidence type="ECO:0000259" key="3">
    <source>
        <dbReference type="Pfam" id="PF24544"/>
    </source>
</evidence>
<evidence type="ECO:0008006" key="7">
    <source>
        <dbReference type="Google" id="ProtNLM"/>
    </source>
</evidence>
<sequence>MVDPARTPLGRMIVEEISPVVMVLTTPSVEDACRKNGLSLVQMLSPFSSFSNIDVPVRTASDQPYRLHKFRLRLFYGADIRQPDFQSAKERLKNIVSQAVDEDNFQLHLEAPQIETLLNRSENEIVPTWFESFNKELIQTLSFSDHEAFDHPVACLLAVSSREDHTISRLIDLFNSNPLPSFNNGTMDPKILKRYMLVHDNHDGTHEKASRILAEMKSKLGPNDCLLLCINSAQDESVKPPEGPWSANHSVAPNESHLGRFLDADDLNEIKILMQDLTSKHIIPHMEQKIRVLNQQVAATRKGFRNQIKNLWWRKGKDDVIDTSDGPTYTFNSIESQIRVLGDYAFMLRDYELALSNYRLISTDYKLDKAWKRYAGVQEIMGLTYFMLDESKKDAENCMENAFTTYIKTGPSSQKNANRCGLWWVEMLKTRDQYREAANVYFRIPGEDPLHTAVMLEQASYCYLFSTPPMLRKYGFHIILSGDHYRKCDQIKHAIRAYRSAISVYQGTPWSHIHDHVQFHLGKWYAYLGISDVAVKHMMNILACRHQSKTTQETFMKDFLQIVQENGATFEVQCLQLPVINLPSLKVMFEDHRTYGMPTAASVKESLWRSLEEDMLPSTSTTKSNWLDIKLKLIKKYKDSNICVAGEAINVDVEFKNPLLVPINISGVSLICKLSVNDKDSDEVIQSHDDESSFKPTNSSDTGSGGSSFSLSEVDCSLTGGERIMVRLTVTPNVEGILKLVGLRWKLCGSVTGFCNFESSPETKKIHRGRRKPRGSPKDNLRFVVIKPLPRLEGFIYSIPERVYAGDVRQLTLEMKNQSEFAIKNVKMKISNPRFLNIGSHQSSNVVFPTCIEKESKREQMHSEADLTKVANAVFSFPEDTTIQGGKPFLWPIWLRAALPGSISLYIVIYYEMDGVPEVMTYRTLRMQYNVQVLPSMEVSYQISPCPLRLQEFLVRMDVLNRTISESFCVHQLSCVGNGWEVSLLHSDDAASLSEKLLGGQAMSCFFKLKNVRKSTSDDNKASSPTLTGSDLRLSSCNVNGALYDITCSPLADFHYSERLHQGLSLQGHPSTVDFILISQPGRGSNGTESSGIHHLYTHHSCHCSLANKSPISWLVDGPRTVWHNFSIPYTEIKLKMIIHNSSNDSASVQISTFDSVSDDIIPSSDTAPAQTGQVGWHDISLVNNITVTSDILKSPSSKCRALESVSPFIWSGTSSTKVILKPASTTEIPLQVCVFTPGTYDLSSYTLEWRLLPSHEHPQTKRASSGTCQGYPYHLTVLQSV</sequence>
<evidence type="ECO:0000259" key="2">
    <source>
        <dbReference type="Pfam" id="PF24542"/>
    </source>
</evidence>
<dbReference type="InterPro" id="IPR024420">
    <property type="entry name" value="TRAPP_III_complex_Trs85"/>
</dbReference>
<name>A0A7N0ULV5_KALFE</name>
<organism evidence="5 6">
    <name type="scientific">Kalanchoe fedtschenkoi</name>
    <name type="common">Lavender scallops</name>
    <name type="synonym">South American air plant</name>
    <dbReference type="NCBI Taxonomy" id="63787"/>
    <lineage>
        <taxon>Eukaryota</taxon>
        <taxon>Viridiplantae</taxon>
        <taxon>Streptophyta</taxon>
        <taxon>Embryophyta</taxon>
        <taxon>Tracheophyta</taxon>
        <taxon>Spermatophyta</taxon>
        <taxon>Magnoliopsida</taxon>
        <taxon>eudicotyledons</taxon>
        <taxon>Gunneridae</taxon>
        <taxon>Pentapetalae</taxon>
        <taxon>Saxifragales</taxon>
        <taxon>Crassulaceae</taxon>
        <taxon>Kalanchoe</taxon>
    </lineage>
</organism>
<evidence type="ECO:0000313" key="6">
    <source>
        <dbReference type="Proteomes" id="UP000594263"/>
    </source>
</evidence>
<evidence type="ECO:0000256" key="1">
    <source>
        <dbReference type="SAM" id="MobiDB-lite"/>
    </source>
</evidence>
<evidence type="ECO:0000259" key="4">
    <source>
        <dbReference type="Pfam" id="PF24545"/>
    </source>
</evidence>
<dbReference type="Pfam" id="PF24542">
    <property type="entry name" value="Ig_TPPC8_C"/>
    <property type="match status" value="1"/>
</dbReference>
<dbReference type="OMA" id="GHTISMW"/>
<feature type="domain" description="TPPC8 C-terminal Ig-like" evidence="2">
    <location>
        <begin position="1186"/>
        <end position="1247"/>
    </location>
</feature>
<dbReference type="Proteomes" id="UP000594263">
    <property type="component" value="Unplaced"/>
</dbReference>
<feature type="region of interest" description="Disordered" evidence="1">
    <location>
        <begin position="684"/>
        <end position="709"/>
    </location>
</feature>
<dbReference type="GO" id="GO:1990072">
    <property type="term" value="C:TRAPPIII protein complex"/>
    <property type="evidence" value="ECO:0007669"/>
    <property type="project" value="TreeGrafter"/>
</dbReference>
<feature type="domain" description="TPPC8 second Ig-like" evidence="3">
    <location>
        <begin position="806"/>
        <end position="925"/>
    </location>
</feature>
<keyword evidence="6" id="KW-1185">Reference proteome</keyword>
<proteinExistence type="predicted"/>
<feature type="domain" description="TPPC8 first Ig-like" evidence="4">
    <location>
        <begin position="605"/>
        <end position="753"/>
    </location>
</feature>
<dbReference type="InterPro" id="IPR057651">
    <property type="entry name" value="Ig_TPPC8_C"/>
</dbReference>